<keyword evidence="13" id="KW-1015">Disulfide bond</keyword>
<dbReference type="InterPro" id="IPR045274">
    <property type="entry name" value="WAK-like"/>
</dbReference>
<evidence type="ECO:0000256" key="1">
    <source>
        <dbReference type="ARBA" id="ARBA00004479"/>
    </source>
</evidence>
<evidence type="ECO:0000256" key="11">
    <source>
        <dbReference type="ARBA" id="ARBA00022989"/>
    </source>
</evidence>
<organism evidence="23 24">
    <name type="scientific">Hevea brasiliensis</name>
    <name type="common">Para rubber tree</name>
    <name type="synonym">Siphonia brasiliensis</name>
    <dbReference type="NCBI Taxonomy" id="3981"/>
    <lineage>
        <taxon>Eukaryota</taxon>
        <taxon>Viridiplantae</taxon>
        <taxon>Streptophyta</taxon>
        <taxon>Embryophyta</taxon>
        <taxon>Tracheophyta</taxon>
        <taxon>Spermatophyta</taxon>
        <taxon>Magnoliopsida</taxon>
        <taxon>eudicotyledons</taxon>
        <taxon>Gunneridae</taxon>
        <taxon>Pentapetalae</taxon>
        <taxon>rosids</taxon>
        <taxon>fabids</taxon>
        <taxon>Malpighiales</taxon>
        <taxon>Euphorbiaceae</taxon>
        <taxon>Crotonoideae</taxon>
        <taxon>Micrandreae</taxon>
        <taxon>Hevea</taxon>
    </lineage>
</organism>
<dbReference type="InterPro" id="IPR018097">
    <property type="entry name" value="EGF_Ca-bd_CS"/>
</dbReference>
<evidence type="ECO:0000256" key="6">
    <source>
        <dbReference type="ARBA" id="ARBA00022729"/>
    </source>
</evidence>
<keyword evidence="3 17" id="KW-0245">EGF-like domain</keyword>
<dbReference type="PROSITE" id="PS01187">
    <property type="entry name" value="EGF_CA"/>
    <property type="match status" value="1"/>
</dbReference>
<dbReference type="Pfam" id="PF00069">
    <property type="entry name" value="Pkinase"/>
    <property type="match status" value="1"/>
</dbReference>
<dbReference type="PROSITE" id="PS00107">
    <property type="entry name" value="PROTEIN_KINASE_ATP"/>
    <property type="match status" value="1"/>
</dbReference>
<feature type="binding site" evidence="18">
    <location>
        <position position="447"/>
    </location>
    <ligand>
        <name>ATP</name>
        <dbReference type="ChEBI" id="CHEBI:30616"/>
    </ligand>
</feature>
<evidence type="ECO:0000313" key="23">
    <source>
        <dbReference type="EMBL" id="KAJ9178488.1"/>
    </source>
</evidence>
<dbReference type="SUPFAM" id="SSF56112">
    <property type="entry name" value="Protein kinase-like (PK-like)"/>
    <property type="match status" value="1"/>
</dbReference>
<dbReference type="InterPro" id="IPR011009">
    <property type="entry name" value="Kinase-like_dom_sf"/>
</dbReference>
<dbReference type="InterPro" id="IPR009030">
    <property type="entry name" value="Growth_fac_rcpt_cys_sf"/>
</dbReference>
<keyword evidence="4" id="KW-0808">Transferase</keyword>
<keyword evidence="5 19" id="KW-0812">Transmembrane</keyword>
<gene>
    <name evidence="23" type="ORF">P3X46_010366</name>
</gene>
<feature type="domain" description="Protein kinase" evidence="21">
    <location>
        <begin position="419"/>
        <end position="701"/>
    </location>
</feature>
<keyword evidence="7" id="KW-0677">Repeat</keyword>
<name>A0ABQ9MEX2_HEVBR</name>
<evidence type="ECO:0000313" key="24">
    <source>
        <dbReference type="Proteomes" id="UP001174677"/>
    </source>
</evidence>
<evidence type="ECO:0000256" key="16">
    <source>
        <dbReference type="ARBA" id="ARBA00047951"/>
    </source>
</evidence>
<keyword evidence="9" id="KW-0418">Kinase</keyword>
<keyword evidence="10 18" id="KW-0067">ATP-binding</keyword>
<evidence type="ECO:0000256" key="5">
    <source>
        <dbReference type="ARBA" id="ARBA00022692"/>
    </source>
</evidence>
<dbReference type="PANTHER" id="PTHR27005:SF315">
    <property type="entry name" value="PROTEIN KINASE DOMAIN-CONTAINING PROTEIN"/>
    <property type="match status" value="1"/>
</dbReference>
<keyword evidence="24" id="KW-1185">Reference proteome</keyword>
<dbReference type="Gene3D" id="2.10.25.10">
    <property type="entry name" value="Laminin"/>
    <property type="match status" value="2"/>
</dbReference>
<comment type="caution">
    <text evidence="23">The sequence shown here is derived from an EMBL/GenBank/DDBJ whole genome shotgun (WGS) entry which is preliminary data.</text>
</comment>
<keyword evidence="14" id="KW-0325">Glycoprotein</keyword>
<dbReference type="EMBL" id="JARPOI010000006">
    <property type="protein sequence ID" value="KAJ9178488.1"/>
    <property type="molecule type" value="Genomic_DNA"/>
</dbReference>
<dbReference type="CDD" id="cd00054">
    <property type="entry name" value="EGF_CA"/>
    <property type="match status" value="1"/>
</dbReference>
<dbReference type="Gene3D" id="1.10.510.10">
    <property type="entry name" value="Transferase(Phosphotransferase) domain 1"/>
    <property type="match status" value="1"/>
</dbReference>
<keyword evidence="11 19" id="KW-1133">Transmembrane helix</keyword>
<evidence type="ECO:0000256" key="3">
    <source>
        <dbReference type="ARBA" id="ARBA00022536"/>
    </source>
</evidence>
<dbReference type="InterPro" id="IPR025287">
    <property type="entry name" value="WAK_GUB"/>
</dbReference>
<evidence type="ECO:0000259" key="22">
    <source>
        <dbReference type="PROSITE" id="PS50026"/>
    </source>
</evidence>
<dbReference type="PROSITE" id="PS00108">
    <property type="entry name" value="PROTEIN_KINASE_ST"/>
    <property type="match status" value="1"/>
</dbReference>
<dbReference type="Gene3D" id="3.30.200.20">
    <property type="entry name" value="Phosphorylase Kinase, domain 1"/>
    <property type="match status" value="1"/>
</dbReference>
<dbReference type="PROSITE" id="PS50011">
    <property type="entry name" value="PROTEIN_KINASE_DOM"/>
    <property type="match status" value="1"/>
</dbReference>
<dbReference type="CDD" id="cd14066">
    <property type="entry name" value="STKc_IRAK"/>
    <property type="match status" value="1"/>
</dbReference>
<evidence type="ECO:0000256" key="19">
    <source>
        <dbReference type="SAM" id="Phobius"/>
    </source>
</evidence>
<dbReference type="PANTHER" id="PTHR27005">
    <property type="entry name" value="WALL-ASSOCIATED RECEPTOR KINASE-LIKE 21"/>
    <property type="match status" value="1"/>
</dbReference>
<evidence type="ECO:0000256" key="18">
    <source>
        <dbReference type="PROSITE-ProRule" id="PRU10141"/>
    </source>
</evidence>
<keyword evidence="12 19" id="KW-0472">Membrane</keyword>
<keyword evidence="6 20" id="KW-0732">Signal</keyword>
<evidence type="ECO:0008006" key="25">
    <source>
        <dbReference type="Google" id="ProtNLM"/>
    </source>
</evidence>
<evidence type="ECO:0000256" key="14">
    <source>
        <dbReference type="ARBA" id="ARBA00023180"/>
    </source>
</evidence>
<dbReference type="PROSITE" id="PS50026">
    <property type="entry name" value="EGF_3"/>
    <property type="match status" value="1"/>
</dbReference>
<dbReference type="InterPro" id="IPR008271">
    <property type="entry name" value="Ser/Thr_kinase_AS"/>
</dbReference>
<evidence type="ECO:0000256" key="20">
    <source>
        <dbReference type="SAM" id="SignalP"/>
    </source>
</evidence>
<dbReference type="SMART" id="SM00179">
    <property type="entry name" value="EGF_CA"/>
    <property type="match status" value="1"/>
</dbReference>
<dbReference type="InterPro" id="IPR000719">
    <property type="entry name" value="Prot_kinase_dom"/>
</dbReference>
<evidence type="ECO:0000256" key="2">
    <source>
        <dbReference type="ARBA" id="ARBA00022527"/>
    </source>
</evidence>
<dbReference type="Pfam" id="PF08488">
    <property type="entry name" value="WAK"/>
    <property type="match status" value="1"/>
</dbReference>
<evidence type="ECO:0000256" key="15">
    <source>
        <dbReference type="ARBA" id="ARBA00047558"/>
    </source>
</evidence>
<dbReference type="Proteomes" id="UP001174677">
    <property type="component" value="Chromosome 6"/>
</dbReference>
<feature type="domain" description="EGF-like" evidence="22">
    <location>
        <begin position="314"/>
        <end position="354"/>
    </location>
</feature>
<sequence length="746" mass="82917">MCMRKMRDVMLKWVLWYVMLLVCWISNIAAAPPADANISGNCPQTCGNVLVPYPFGFRDTSAAQAANKPTCAMNDAFMFTCNSTYSPPRLYFDTGMRIENLSVQEGTISVRTNEAFDCYNKSGKARSSDQIIRLREGPFRFSDTRNKFTAVGCDTLAFMTDAEGTFLSGCFSICLENNTMLEGSCSGIGCCQTALPKGLKTLNVSVTSVNNHSNVLSFNPCGFAFLADQRSFKVSDLRLSDYPYSNLTKDYATSDFVIEWVVREETCEAAQLSSDGYACGNNTHCTFSPNGKGYRCLCKAGFTGNPYLPQGCQDIDECMEPQKYPCKGSCKNTIGNYTCRCPLGMHGDGKSGCQGFRITTIATVLGAVMFVSIISVLILIIWKKRIKEKNFLENGGKLLKHQRVRVFTEAELAKATKNYVTSQLLGEGGFGSVYKGVLADNTQIAVKRPKDMDKTQLNQEFQHEIAIVSQVNHKNVVKILGLCLETTIPLLVYEFISNGSLYQHIHQKKSQILANWRNRMKIAAETALALDYLHSLANPPIVHGDIKSANILLDDQYTVKVADFGASMIISPNQSNMVTKIQGTFGYLDPEYLMTGNLTEKSDVYSFGVVLVELLSGVKPNSNLVMRSEEKTNIIQEFLSSLENKNLSEILCFNVTDEEMEEIGVFAELAKRCLSNSGVNRPTMKDVTEELGRLMKLHQSLWAQQNSKETENLLGDDSSSYLPIEIETTKMKQPDTYTLNMTTFDF</sequence>
<dbReference type="InterPro" id="IPR017441">
    <property type="entry name" value="Protein_kinase_ATP_BS"/>
</dbReference>
<evidence type="ECO:0000256" key="17">
    <source>
        <dbReference type="PROSITE-ProRule" id="PRU00076"/>
    </source>
</evidence>
<evidence type="ECO:0000256" key="4">
    <source>
        <dbReference type="ARBA" id="ARBA00022679"/>
    </source>
</evidence>
<dbReference type="PROSITE" id="PS00010">
    <property type="entry name" value="ASX_HYDROXYL"/>
    <property type="match status" value="1"/>
</dbReference>
<comment type="caution">
    <text evidence="17">Lacks conserved residue(s) required for the propagation of feature annotation.</text>
</comment>
<dbReference type="Pfam" id="PF13947">
    <property type="entry name" value="GUB_WAK_bind"/>
    <property type="match status" value="1"/>
</dbReference>
<comment type="catalytic activity">
    <reaction evidence="15">
        <text>L-seryl-[protein] + ATP = O-phospho-L-seryl-[protein] + ADP + H(+)</text>
        <dbReference type="Rhea" id="RHEA:17989"/>
        <dbReference type="Rhea" id="RHEA-COMP:9863"/>
        <dbReference type="Rhea" id="RHEA-COMP:11604"/>
        <dbReference type="ChEBI" id="CHEBI:15378"/>
        <dbReference type="ChEBI" id="CHEBI:29999"/>
        <dbReference type="ChEBI" id="CHEBI:30616"/>
        <dbReference type="ChEBI" id="CHEBI:83421"/>
        <dbReference type="ChEBI" id="CHEBI:456216"/>
    </reaction>
</comment>
<dbReference type="InterPro" id="IPR000742">
    <property type="entry name" value="EGF"/>
</dbReference>
<dbReference type="SMART" id="SM00181">
    <property type="entry name" value="EGF"/>
    <property type="match status" value="2"/>
</dbReference>
<dbReference type="SMART" id="SM00220">
    <property type="entry name" value="S_TKc"/>
    <property type="match status" value="1"/>
</dbReference>
<evidence type="ECO:0000256" key="12">
    <source>
        <dbReference type="ARBA" id="ARBA00023136"/>
    </source>
</evidence>
<dbReference type="InterPro" id="IPR013695">
    <property type="entry name" value="WAK"/>
</dbReference>
<evidence type="ECO:0000256" key="9">
    <source>
        <dbReference type="ARBA" id="ARBA00022777"/>
    </source>
</evidence>
<keyword evidence="2" id="KW-0723">Serine/threonine-protein kinase</keyword>
<evidence type="ECO:0000256" key="8">
    <source>
        <dbReference type="ARBA" id="ARBA00022741"/>
    </source>
</evidence>
<protein>
    <recommendedName>
        <fullName evidence="25">Protein kinase domain-containing protein</fullName>
    </recommendedName>
</protein>
<dbReference type="InterPro" id="IPR001881">
    <property type="entry name" value="EGF-like_Ca-bd_dom"/>
</dbReference>
<comment type="subcellular location">
    <subcellularLocation>
        <location evidence="1">Membrane</location>
        <topology evidence="1">Single-pass type I membrane protein</topology>
    </subcellularLocation>
</comment>
<evidence type="ECO:0000256" key="10">
    <source>
        <dbReference type="ARBA" id="ARBA00022840"/>
    </source>
</evidence>
<comment type="catalytic activity">
    <reaction evidence="16">
        <text>L-threonyl-[protein] + ATP = O-phospho-L-threonyl-[protein] + ADP + H(+)</text>
        <dbReference type="Rhea" id="RHEA:46608"/>
        <dbReference type="Rhea" id="RHEA-COMP:11060"/>
        <dbReference type="Rhea" id="RHEA-COMP:11605"/>
        <dbReference type="ChEBI" id="CHEBI:15378"/>
        <dbReference type="ChEBI" id="CHEBI:30013"/>
        <dbReference type="ChEBI" id="CHEBI:30616"/>
        <dbReference type="ChEBI" id="CHEBI:61977"/>
        <dbReference type="ChEBI" id="CHEBI:456216"/>
    </reaction>
</comment>
<accession>A0ABQ9MEX2</accession>
<feature type="signal peptide" evidence="20">
    <location>
        <begin position="1"/>
        <end position="30"/>
    </location>
</feature>
<reference evidence="23" key="1">
    <citation type="journal article" date="2023" name="Plant Biotechnol. J.">
        <title>Chromosome-level wild Hevea brasiliensis genome provides new tools for genomic-assisted breeding and valuable loci to elevate rubber yield.</title>
        <authorList>
            <person name="Cheng H."/>
            <person name="Song X."/>
            <person name="Hu Y."/>
            <person name="Wu T."/>
            <person name="Yang Q."/>
            <person name="An Z."/>
            <person name="Feng S."/>
            <person name="Deng Z."/>
            <person name="Wu W."/>
            <person name="Zeng X."/>
            <person name="Tu M."/>
            <person name="Wang X."/>
            <person name="Huang H."/>
        </authorList>
    </citation>
    <scope>NUCLEOTIDE SEQUENCE</scope>
    <source>
        <strain evidence="23">MT/VB/25A 57/8</strain>
    </source>
</reference>
<proteinExistence type="predicted"/>
<keyword evidence="8 18" id="KW-0547">Nucleotide-binding</keyword>
<dbReference type="InterPro" id="IPR000152">
    <property type="entry name" value="EGF-type_Asp/Asn_hydroxyl_site"/>
</dbReference>
<feature type="chain" id="PRO_5046145520" description="Protein kinase domain-containing protein" evidence="20">
    <location>
        <begin position="31"/>
        <end position="746"/>
    </location>
</feature>
<evidence type="ECO:0000256" key="7">
    <source>
        <dbReference type="ARBA" id="ARBA00022737"/>
    </source>
</evidence>
<dbReference type="SUPFAM" id="SSF57184">
    <property type="entry name" value="Growth factor receptor domain"/>
    <property type="match status" value="1"/>
</dbReference>
<feature type="transmembrane region" description="Helical" evidence="19">
    <location>
        <begin position="361"/>
        <end position="382"/>
    </location>
</feature>
<evidence type="ECO:0000256" key="13">
    <source>
        <dbReference type="ARBA" id="ARBA00023157"/>
    </source>
</evidence>
<evidence type="ECO:0000259" key="21">
    <source>
        <dbReference type="PROSITE" id="PS50011"/>
    </source>
</evidence>